<comment type="caution">
    <text evidence="5">The sequence shown here is derived from an EMBL/GenBank/DDBJ whole genome shotgun (WGS) entry which is preliminary data.</text>
</comment>
<feature type="region of interest" description="Disordered" evidence="3">
    <location>
        <begin position="144"/>
        <end position="170"/>
    </location>
</feature>
<dbReference type="PANTHER" id="PTHR43877">
    <property type="entry name" value="AMINOALKYLPHOSPHONATE N-ACETYLTRANSFERASE-RELATED-RELATED"/>
    <property type="match status" value="1"/>
</dbReference>
<sequence length="170" mass="18215">MIIRPMARGDAETVHAIHGACLTRTLLGRYTHEQITAWMDGRTPEGYVRASEAGERFFVAEADGVVVGYASWEDDELLSLFVHPDCQSRGIGSALVEACLADAECTGGAITKVKSVLGAEAFYAKHGFASECRGSTAKRGVEIPDARMRREHPGGPVQLLASPGAKPFQP</sequence>
<evidence type="ECO:0000256" key="1">
    <source>
        <dbReference type="ARBA" id="ARBA00022679"/>
    </source>
</evidence>
<feature type="compositionally biased region" description="Basic and acidic residues" evidence="3">
    <location>
        <begin position="144"/>
        <end position="153"/>
    </location>
</feature>
<accession>A0A5N7MYG4</accession>
<keyword evidence="2" id="KW-0012">Acyltransferase</keyword>
<keyword evidence="6" id="KW-1185">Reference proteome</keyword>
<dbReference type="OrthoDB" id="9796171at2"/>
<dbReference type="Gene3D" id="3.40.630.30">
    <property type="match status" value="1"/>
</dbReference>
<protein>
    <submittedName>
        <fullName evidence="5">GNAT family N-acetyltransferase</fullName>
    </submittedName>
</protein>
<evidence type="ECO:0000256" key="3">
    <source>
        <dbReference type="SAM" id="MobiDB-lite"/>
    </source>
</evidence>
<evidence type="ECO:0000313" key="5">
    <source>
        <dbReference type="EMBL" id="MPR31054.1"/>
    </source>
</evidence>
<dbReference type="InterPro" id="IPR050832">
    <property type="entry name" value="Bact_Acetyltransf"/>
</dbReference>
<dbReference type="AlphaFoldDB" id="A0A5N7MYG4"/>
<gene>
    <name evidence="5" type="ORF">FS320_40640</name>
</gene>
<dbReference type="Proteomes" id="UP000403266">
    <property type="component" value="Unassembled WGS sequence"/>
</dbReference>
<dbReference type="InterPro" id="IPR016181">
    <property type="entry name" value="Acyl_CoA_acyltransferase"/>
</dbReference>
<reference evidence="5 6" key="1">
    <citation type="journal article" date="2019" name="Syst. Appl. Microbiol.">
        <title>Microvirga tunisiensis sp. nov., a root nodule symbiotic bacterium isolated from Lupinus micranthus and L. luteus grown in Northern Tunisia.</title>
        <authorList>
            <person name="Msaddak A."/>
            <person name="Rejili M."/>
            <person name="Duran D."/>
            <person name="Mars M."/>
            <person name="Palacios J.M."/>
            <person name="Ruiz-Argueso T."/>
            <person name="Rey L."/>
            <person name="Imperial J."/>
        </authorList>
    </citation>
    <scope>NUCLEOTIDE SEQUENCE [LARGE SCALE GENOMIC DNA]</scope>
    <source>
        <strain evidence="5 6">Lmie10</strain>
    </source>
</reference>
<evidence type="ECO:0000259" key="4">
    <source>
        <dbReference type="PROSITE" id="PS51186"/>
    </source>
</evidence>
<feature type="domain" description="N-acetyltransferase" evidence="4">
    <location>
        <begin position="1"/>
        <end position="153"/>
    </location>
</feature>
<dbReference type="EMBL" id="VOSK01000526">
    <property type="protein sequence ID" value="MPR31054.1"/>
    <property type="molecule type" value="Genomic_DNA"/>
</dbReference>
<dbReference type="InterPro" id="IPR000182">
    <property type="entry name" value="GNAT_dom"/>
</dbReference>
<organism evidence="5 6">
    <name type="scientific">Microvirga tunisiensis</name>
    <dbReference type="NCBI Taxonomy" id="2108360"/>
    <lineage>
        <taxon>Bacteria</taxon>
        <taxon>Pseudomonadati</taxon>
        <taxon>Pseudomonadota</taxon>
        <taxon>Alphaproteobacteria</taxon>
        <taxon>Hyphomicrobiales</taxon>
        <taxon>Methylobacteriaceae</taxon>
        <taxon>Microvirga</taxon>
    </lineage>
</organism>
<dbReference type="Pfam" id="PF13508">
    <property type="entry name" value="Acetyltransf_7"/>
    <property type="match status" value="1"/>
</dbReference>
<dbReference type="CDD" id="cd04301">
    <property type="entry name" value="NAT_SF"/>
    <property type="match status" value="1"/>
</dbReference>
<dbReference type="RefSeq" id="WP_152718188.1">
    <property type="nucleotide sequence ID" value="NZ_VOSJ01000570.1"/>
</dbReference>
<dbReference type="GO" id="GO:0016747">
    <property type="term" value="F:acyltransferase activity, transferring groups other than amino-acyl groups"/>
    <property type="evidence" value="ECO:0007669"/>
    <property type="project" value="InterPro"/>
</dbReference>
<evidence type="ECO:0000313" key="6">
    <source>
        <dbReference type="Proteomes" id="UP000403266"/>
    </source>
</evidence>
<keyword evidence="1 5" id="KW-0808">Transferase</keyword>
<dbReference type="PROSITE" id="PS51186">
    <property type="entry name" value="GNAT"/>
    <property type="match status" value="1"/>
</dbReference>
<name>A0A5N7MYG4_9HYPH</name>
<proteinExistence type="predicted"/>
<dbReference type="SUPFAM" id="SSF55729">
    <property type="entry name" value="Acyl-CoA N-acyltransferases (Nat)"/>
    <property type="match status" value="1"/>
</dbReference>
<evidence type="ECO:0000256" key="2">
    <source>
        <dbReference type="ARBA" id="ARBA00023315"/>
    </source>
</evidence>